<dbReference type="PANTHER" id="PTHR45989:SF1">
    <property type="entry name" value="TRANSLATION INITIATION FACTOR EIF-2B SUBUNIT GAMMA"/>
    <property type="match status" value="1"/>
</dbReference>
<evidence type="ECO:0000256" key="7">
    <source>
        <dbReference type="ARBA" id="ARBA00044229"/>
    </source>
</evidence>
<gene>
    <name evidence="11" type="ORF">WJX73_006897</name>
</gene>
<dbReference type="InterPro" id="IPR029044">
    <property type="entry name" value="Nucleotide-diphossugar_trans"/>
</dbReference>
<evidence type="ECO:0000256" key="5">
    <source>
        <dbReference type="ARBA" id="ARBA00022917"/>
    </source>
</evidence>
<evidence type="ECO:0000256" key="1">
    <source>
        <dbReference type="ARBA" id="ARBA00004514"/>
    </source>
</evidence>
<dbReference type="Gene3D" id="2.160.10.10">
    <property type="entry name" value="Hexapeptide repeat proteins"/>
    <property type="match status" value="1"/>
</dbReference>
<name>A0AAW1NSV4_9CHLO</name>
<dbReference type="SUPFAM" id="SSF53448">
    <property type="entry name" value="Nucleotide-diphospho-sugar transferases"/>
    <property type="match status" value="1"/>
</dbReference>
<dbReference type="SUPFAM" id="SSF51161">
    <property type="entry name" value="Trimeric LpxA-like enzymes"/>
    <property type="match status" value="1"/>
</dbReference>
<feature type="region of interest" description="Disordered" evidence="9">
    <location>
        <begin position="199"/>
        <end position="222"/>
    </location>
</feature>
<dbReference type="InterPro" id="IPR051960">
    <property type="entry name" value="eIF2B_gamma"/>
</dbReference>
<dbReference type="Pfam" id="PF25084">
    <property type="entry name" value="LbH_EIF2B"/>
    <property type="match status" value="1"/>
</dbReference>
<evidence type="ECO:0000256" key="6">
    <source>
        <dbReference type="ARBA" id="ARBA00044196"/>
    </source>
</evidence>
<sequence length="405" mass="43211">MHPLTASGIPGSLLPVANEAVLSYSLKALERCTVQDTKIVCFGPTVSSKVSAWLKQRHQFFRNLSVETVPEDQVTDLNLQTLLATHFHYSATVTACFTQRSSPSAVTKPGKAPKSVDFIGLDASQNRLLYLDSSGEDKREVRVPLHVLKAAQHLDVGTHLADQHLYVVDRRAATQILQTKTQMTSIQKELIPYMVRHQQSPPVSLAPQGSSGGLDAASNASTGNATSISAPLAASGARRSTVESLADCGAQSRHGRSWYCHAFRTPPDSLCIRADTLESYGDANREVATPDRAARLLGRAPDERTGVLLGEGVVLGHKAMVGTGTIIGAQSRIGDRSSVKRSVLGSNCKLGANVKVDKCVLLDGVVVGDGVQLHSCILCPGATVAEHSILRDCQISSLTDHRIGV</sequence>
<keyword evidence="5" id="KW-0648">Protein biosynthesis</keyword>
<dbReference type="GO" id="GO:0002183">
    <property type="term" value="P:cytoplasmic translational initiation"/>
    <property type="evidence" value="ECO:0007669"/>
    <property type="project" value="TreeGrafter"/>
</dbReference>
<keyword evidence="4" id="KW-0396">Initiation factor</keyword>
<dbReference type="InterPro" id="IPR011004">
    <property type="entry name" value="Trimer_LpxA-like_sf"/>
</dbReference>
<evidence type="ECO:0000256" key="9">
    <source>
        <dbReference type="SAM" id="MobiDB-lite"/>
    </source>
</evidence>
<proteinExistence type="inferred from homology"/>
<evidence type="ECO:0000313" key="11">
    <source>
        <dbReference type="EMBL" id="KAK9792250.1"/>
    </source>
</evidence>
<keyword evidence="3" id="KW-0963">Cytoplasm</keyword>
<evidence type="ECO:0000256" key="4">
    <source>
        <dbReference type="ARBA" id="ARBA00022540"/>
    </source>
</evidence>
<dbReference type="AlphaFoldDB" id="A0AAW1NSV4"/>
<dbReference type="InterPro" id="IPR056764">
    <property type="entry name" value="LbH_EIF2B3/5"/>
</dbReference>
<comment type="caution">
    <text evidence="11">The sequence shown here is derived from an EMBL/GenBank/DDBJ whole genome shotgun (WGS) entry which is preliminary data.</text>
</comment>
<feature type="domain" description="EIF2B subunit epsilon/gamma LbH" evidence="10">
    <location>
        <begin position="307"/>
        <end position="393"/>
    </location>
</feature>
<dbReference type="EMBL" id="JALJOQ010000166">
    <property type="protein sequence ID" value="KAK9792250.1"/>
    <property type="molecule type" value="Genomic_DNA"/>
</dbReference>
<keyword evidence="12" id="KW-1185">Reference proteome</keyword>
<evidence type="ECO:0000256" key="8">
    <source>
        <dbReference type="ARBA" id="ARBA00046432"/>
    </source>
</evidence>
<dbReference type="PANTHER" id="PTHR45989">
    <property type="entry name" value="TRANSLATION INITIATION FACTOR EIF-2B SUBUNIT GAMMA"/>
    <property type="match status" value="1"/>
</dbReference>
<evidence type="ECO:0000259" key="10">
    <source>
        <dbReference type="Pfam" id="PF25084"/>
    </source>
</evidence>
<organism evidence="11 12">
    <name type="scientific">Symbiochloris irregularis</name>
    <dbReference type="NCBI Taxonomy" id="706552"/>
    <lineage>
        <taxon>Eukaryota</taxon>
        <taxon>Viridiplantae</taxon>
        <taxon>Chlorophyta</taxon>
        <taxon>core chlorophytes</taxon>
        <taxon>Trebouxiophyceae</taxon>
        <taxon>Trebouxiales</taxon>
        <taxon>Trebouxiaceae</taxon>
        <taxon>Symbiochloris</taxon>
    </lineage>
</organism>
<accession>A0AAW1NSV4</accession>
<dbReference type="GO" id="GO:0005829">
    <property type="term" value="C:cytosol"/>
    <property type="evidence" value="ECO:0007669"/>
    <property type="project" value="UniProtKB-SubCell"/>
</dbReference>
<evidence type="ECO:0000313" key="12">
    <source>
        <dbReference type="Proteomes" id="UP001465755"/>
    </source>
</evidence>
<reference evidence="11 12" key="1">
    <citation type="journal article" date="2024" name="Nat. Commun.">
        <title>Phylogenomics reveals the evolutionary origins of lichenization in chlorophyte algae.</title>
        <authorList>
            <person name="Puginier C."/>
            <person name="Libourel C."/>
            <person name="Otte J."/>
            <person name="Skaloud P."/>
            <person name="Haon M."/>
            <person name="Grisel S."/>
            <person name="Petersen M."/>
            <person name="Berrin J.G."/>
            <person name="Delaux P.M."/>
            <person name="Dal Grande F."/>
            <person name="Keller J."/>
        </authorList>
    </citation>
    <scope>NUCLEOTIDE SEQUENCE [LARGE SCALE GENOMIC DNA]</scope>
    <source>
        <strain evidence="11 12">SAG 2036</strain>
    </source>
</reference>
<evidence type="ECO:0000256" key="3">
    <source>
        <dbReference type="ARBA" id="ARBA00022490"/>
    </source>
</evidence>
<dbReference type="GO" id="GO:0003743">
    <property type="term" value="F:translation initiation factor activity"/>
    <property type="evidence" value="ECO:0007669"/>
    <property type="project" value="UniProtKB-KW"/>
</dbReference>
<dbReference type="GO" id="GO:0005851">
    <property type="term" value="C:eukaryotic translation initiation factor 2B complex"/>
    <property type="evidence" value="ECO:0007669"/>
    <property type="project" value="TreeGrafter"/>
</dbReference>
<comment type="similarity">
    <text evidence="2">Belongs to the eIF-2B gamma/epsilon subunits family.</text>
</comment>
<dbReference type="Gene3D" id="3.90.550.10">
    <property type="entry name" value="Spore Coat Polysaccharide Biosynthesis Protein SpsA, Chain A"/>
    <property type="match status" value="1"/>
</dbReference>
<dbReference type="Proteomes" id="UP001465755">
    <property type="component" value="Unassembled WGS sequence"/>
</dbReference>
<protein>
    <recommendedName>
        <fullName evidence="6">Translation initiation factor eIF2B subunit gamma</fullName>
    </recommendedName>
    <alternativeName>
        <fullName evidence="7">eIF2B GDP-GTP exchange factor subunit gamma</fullName>
    </alternativeName>
</protein>
<comment type="subunit">
    <text evidence="8">Component of the translation initiation factor 2B (eIF2B) complex which is a heterodecamer of two sets of five different subunits: alpha, beta, gamma, delta and epsilon. Subunits alpha, beta and delta comprise a regulatory subcomplex and subunits epsilon and gamma comprise a catalytic subcomplex. Within the complex, the hexameric regulatory complex resides at the center, with the two heterodimeric catalytic subcomplexes bound on opposite sides.</text>
</comment>
<evidence type="ECO:0000256" key="2">
    <source>
        <dbReference type="ARBA" id="ARBA00007878"/>
    </source>
</evidence>
<dbReference type="GO" id="GO:0005085">
    <property type="term" value="F:guanyl-nucleotide exchange factor activity"/>
    <property type="evidence" value="ECO:0007669"/>
    <property type="project" value="TreeGrafter"/>
</dbReference>
<comment type="subcellular location">
    <subcellularLocation>
        <location evidence="1">Cytoplasm</location>
        <location evidence="1">Cytosol</location>
    </subcellularLocation>
</comment>